<accession>A0ABU2HYW6</accession>
<evidence type="ECO:0000256" key="4">
    <source>
        <dbReference type="ARBA" id="ARBA00023033"/>
    </source>
</evidence>
<evidence type="ECO:0008006" key="7">
    <source>
        <dbReference type="Google" id="ProtNLM"/>
    </source>
</evidence>
<dbReference type="EMBL" id="JAVQLW010000006">
    <property type="protein sequence ID" value="MDS9470262.1"/>
    <property type="molecule type" value="Genomic_DNA"/>
</dbReference>
<dbReference type="InterPro" id="IPR036661">
    <property type="entry name" value="Luciferase-like_sf"/>
</dbReference>
<evidence type="ECO:0000313" key="5">
    <source>
        <dbReference type="EMBL" id="MDS9470262.1"/>
    </source>
</evidence>
<keyword evidence="3" id="KW-0560">Oxidoreductase</keyword>
<gene>
    <name evidence="5" type="ORF">RGQ15_22205</name>
</gene>
<dbReference type="Proteomes" id="UP001269144">
    <property type="component" value="Unassembled WGS sequence"/>
</dbReference>
<dbReference type="RefSeq" id="WP_311163085.1">
    <property type="nucleotide sequence ID" value="NZ_JAVQLW010000006.1"/>
</dbReference>
<keyword evidence="1" id="KW-0285">Flavoprotein</keyword>
<dbReference type="SUPFAM" id="SSF51679">
    <property type="entry name" value="Bacterial luciferase-like"/>
    <property type="match status" value="1"/>
</dbReference>
<dbReference type="PANTHER" id="PTHR30011:SF16">
    <property type="entry name" value="C2H2 FINGER DOMAIN TRANSCRIPTION FACTOR (EUROFUNG)-RELATED"/>
    <property type="match status" value="1"/>
</dbReference>
<evidence type="ECO:0000256" key="3">
    <source>
        <dbReference type="ARBA" id="ARBA00023002"/>
    </source>
</evidence>
<name>A0ABU2HYW6_9RHOB</name>
<dbReference type="Gene3D" id="3.20.20.30">
    <property type="entry name" value="Luciferase-like domain"/>
    <property type="match status" value="1"/>
</dbReference>
<sequence length="184" mass="20601">MTARAIAHRRQPKDVRLLPGLSLYLGDTLREAQELFAATHRRVSADQRMKNVLDIIGLDLRNWPEDRRISDADLPAGFTSTRGTRQAETLRTIIRDDAPTSSDLLDRPEVLASMHWQVIGTPDDAAEEIRHWFEAGAIDGFIAVPGGSRRSLDLTLNGVLPRLVHQGIFRSDYTGETLEAHLNE</sequence>
<reference evidence="6" key="1">
    <citation type="submission" date="2023-07" db="EMBL/GenBank/DDBJ databases">
        <title>Paracoccus sp. MBLB3053 whole genome sequence.</title>
        <authorList>
            <person name="Hwang C.Y."/>
            <person name="Cho E.-S."/>
            <person name="Seo M.-J."/>
        </authorList>
    </citation>
    <scope>NUCLEOTIDE SEQUENCE [LARGE SCALE GENOMIC DNA]</scope>
    <source>
        <strain evidence="6">MBLB3053</strain>
    </source>
</reference>
<evidence type="ECO:0000313" key="6">
    <source>
        <dbReference type="Proteomes" id="UP001269144"/>
    </source>
</evidence>
<dbReference type="PANTHER" id="PTHR30011">
    <property type="entry name" value="ALKANESULFONATE MONOOXYGENASE-RELATED"/>
    <property type="match status" value="1"/>
</dbReference>
<evidence type="ECO:0000256" key="2">
    <source>
        <dbReference type="ARBA" id="ARBA00022643"/>
    </source>
</evidence>
<organism evidence="5 6">
    <name type="scientific">Paracoccus aurantius</name>
    <dbReference type="NCBI Taxonomy" id="3073814"/>
    <lineage>
        <taxon>Bacteria</taxon>
        <taxon>Pseudomonadati</taxon>
        <taxon>Pseudomonadota</taxon>
        <taxon>Alphaproteobacteria</taxon>
        <taxon>Rhodobacterales</taxon>
        <taxon>Paracoccaceae</taxon>
        <taxon>Paracoccus</taxon>
    </lineage>
</organism>
<protein>
    <recommendedName>
        <fullName evidence="7">LLM class flavin-dependent oxidoreductase</fullName>
    </recommendedName>
</protein>
<dbReference type="InterPro" id="IPR051260">
    <property type="entry name" value="Diverse_substr_monoxygenases"/>
</dbReference>
<proteinExistence type="predicted"/>
<comment type="caution">
    <text evidence="5">The sequence shown here is derived from an EMBL/GenBank/DDBJ whole genome shotgun (WGS) entry which is preliminary data.</text>
</comment>
<keyword evidence="4" id="KW-0503">Monooxygenase</keyword>
<keyword evidence="2" id="KW-0288">FMN</keyword>
<keyword evidence="6" id="KW-1185">Reference proteome</keyword>
<evidence type="ECO:0000256" key="1">
    <source>
        <dbReference type="ARBA" id="ARBA00022630"/>
    </source>
</evidence>